<evidence type="ECO:0000259" key="8">
    <source>
        <dbReference type="Pfam" id="PF01977"/>
    </source>
</evidence>
<protein>
    <recommendedName>
        <fullName evidence="6">Anhydromevalonate phosphate decarboxylase</fullName>
        <ecNumber evidence="5">4.1.1.126</ecNumber>
    </recommendedName>
</protein>
<dbReference type="SUPFAM" id="SSF50475">
    <property type="entry name" value="FMN-binding split barrel"/>
    <property type="match status" value="1"/>
</dbReference>
<feature type="domain" description="3-octaprenyl-4-hydroxybenzoate carboxy-lyase-like C-terminal" evidence="9">
    <location>
        <begin position="288"/>
        <end position="409"/>
    </location>
</feature>
<evidence type="ECO:0000313" key="11">
    <source>
        <dbReference type="Proteomes" id="UP000593766"/>
    </source>
</evidence>
<dbReference type="Pfam" id="PF20696">
    <property type="entry name" value="UbiD_C"/>
    <property type="match status" value="1"/>
</dbReference>
<evidence type="ECO:0000256" key="1">
    <source>
        <dbReference type="ARBA" id="ARBA00005092"/>
    </source>
</evidence>
<gene>
    <name evidence="10" type="ORF">IMZ38_03595</name>
</gene>
<dbReference type="RefSeq" id="WP_193436789.1">
    <property type="nucleotide sequence ID" value="NZ_CP063144.1"/>
</dbReference>
<proteinExistence type="inferred from homology"/>
<comment type="catalytic activity">
    <reaction evidence="3">
        <text>(2E)-3-methyl-5-phosphooxypent-2-enoate + H(+) = isopentenyl phosphate + CO2</text>
        <dbReference type="Rhea" id="RHEA:78971"/>
        <dbReference type="ChEBI" id="CHEBI:15378"/>
        <dbReference type="ChEBI" id="CHEBI:16526"/>
        <dbReference type="ChEBI" id="CHEBI:65078"/>
        <dbReference type="ChEBI" id="CHEBI:229665"/>
        <dbReference type="EC" id="4.1.1.126"/>
    </reaction>
    <physiologicalReaction direction="left-to-right" evidence="3">
        <dbReference type="Rhea" id="RHEA:78972"/>
    </physiologicalReaction>
</comment>
<comment type="cofactor">
    <cofactor evidence="7">
        <name>prenylated FMN</name>
        <dbReference type="ChEBI" id="CHEBI:87746"/>
    </cofactor>
</comment>
<evidence type="ECO:0000259" key="9">
    <source>
        <dbReference type="Pfam" id="PF20696"/>
    </source>
</evidence>
<keyword evidence="11" id="KW-1185">Reference proteome</keyword>
<dbReference type="SUPFAM" id="SSF143968">
    <property type="entry name" value="UbiD C-terminal domain-like"/>
    <property type="match status" value="1"/>
</dbReference>
<feature type="domain" description="3-octaprenyl-4-hydroxybenzoate carboxy-lyase-like Rift-related" evidence="8">
    <location>
        <begin position="100"/>
        <end position="282"/>
    </location>
</feature>
<dbReference type="GeneID" id="59454471"/>
<evidence type="ECO:0000256" key="2">
    <source>
        <dbReference type="ARBA" id="ARBA00010021"/>
    </source>
</evidence>
<comment type="function">
    <text evidence="4">Catalyzes the conversion of trans-anhydromevalonate 5-phosphate (tAHMP) into isopentenyl phosphate. Involved in the archaeal mevalonate (MVA) pathway, which provides fundamental precursors for isoprenoid biosynthesis, such as isopentenyl diphosphate (IPP) and dimethylallyl diphosphate (DMAPP).</text>
</comment>
<evidence type="ECO:0000256" key="5">
    <source>
        <dbReference type="ARBA" id="ARBA00049727"/>
    </source>
</evidence>
<dbReference type="AlphaFoldDB" id="A0A7M1UTR6"/>
<evidence type="ECO:0000256" key="7">
    <source>
        <dbReference type="ARBA" id="ARBA00049936"/>
    </source>
</evidence>
<accession>A0A7M1UTR6</accession>
<comment type="pathway">
    <text evidence="1">Isoprenoid biosynthesis; isopentenyl diphosphate biosynthesis via mevalonate pathway.</text>
</comment>
<dbReference type="EC" id="4.1.1.126" evidence="5"/>
<evidence type="ECO:0000256" key="6">
    <source>
        <dbReference type="ARBA" id="ARBA00049754"/>
    </source>
</evidence>
<reference evidence="10 11" key="1">
    <citation type="submission" date="2020-10" db="EMBL/GenBank/DDBJ databases">
        <title>Complete genome sequence of Thermosphaera aggregans strain 3507.</title>
        <authorList>
            <person name="Zayulina K.S."/>
            <person name="Elcheninov A.G."/>
            <person name="Toshchakov S.V."/>
            <person name="Kublanov I.V."/>
            <person name="Kochetkova T.V."/>
        </authorList>
    </citation>
    <scope>NUCLEOTIDE SEQUENCE [LARGE SCALE GENOMIC DNA]</scope>
    <source>
        <strain evidence="10 11">3507</strain>
    </source>
</reference>
<organism evidence="10 11">
    <name type="scientific">Thermosphaera chiliense</name>
    <dbReference type="NCBI Taxonomy" id="3402707"/>
    <lineage>
        <taxon>Archaea</taxon>
        <taxon>Thermoproteota</taxon>
        <taxon>Thermoprotei</taxon>
        <taxon>Desulfurococcales</taxon>
        <taxon>Desulfurococcaceae</taxon>
        <taxon>Thermosphaera</taxon>
    </lineage>
</organism>
<dbReference type="InterPro" id="IPR049381">
    <property type="entry name" value="UbiD-like_C"/>
</dbReference>
<dbReference type="GO" id="GO:0016831">
    <property type="term" value="F:carboxy-lyase activity"/>
    <property type="evidence" value="ECO:0007669"/>
    <property type="project" value="InterPro"/>
</dbReference>
<evidence type="ECO:0000256" key="4">
    <source>
        <dbReference type="ARBA" id="ARBA00049583"/>
    </source>
</evidence>
<dbReference type="GO" id="GO:0005737">
    <property type="term" value="C:cytoplasm"/>
    <property type="evidence" value="ECO:0007669"/>
    <property type="project" value="TreeGrafter"/>
</dbReference>
<dbReference type="EMBL" id="CP063144">
    <property type="protein sequence ID" value="QOR94993.1"/>
    <property type="molecule type" value="Genomic_DNA"/>
</dbReference>
<evidence type="ECO:0000313" key="10">
    <source>
        <dbReference type="EMBL" id="QOR94993.1"/>
    </source>
</evidence>
<dbReference type="OrthoDB" id="8480at2157"/>
<dbReference type="KEGG" id="tcs:IMZ38_03595"/>
<dbReference type="InterPro" id="IPR048304">
    <property type="entry name" value="UbiD_Rift_dom"/>
</dbReference>
<evidence type="ECO:0000256" key="3">
    <source>
        <dbReference type="ARBA" id="ARBA00049054"/>
    </source>
</evidence>
<dbReference type="Pfam" id="PF01977">
    <property type="entry name" value="UbiD"/>
    <property type="match status" value="1"/>
</dbReference>
<dbReference type="PANTHER" id="PTHR30108">
    <property type="entry name" value="3-OCTAPRENYL-4-HYDROXYBENZOATE CARBOXY-LYASE-RELATED"/>
    <property type="match status" value="1"/>
</dbReference>
<dbReference type="PANTHER" id="PTHR30108:SF21">
    <property type="entry name" value="4-HYDROXYBENZOATE DECARBOXYLASE"/>
    <property type="match status" value="1"/>
</dbReference>
<dbReference type="InterPro" id="IPR002830">
    <property type="entry name" value="UbiD"/>
</dbReference>
<sequence>MNPLQLIRETARKAGKPVEELGKVERDYAITRLASSNRGKLFLFELEGTEFTGYTNLVTARKDVYALFEATTDLEVYSRVIKALENPALLDTVEFDDYFERRDYTLDSLPFVKYYRDDGSRYLTSSIYIICYEKTCNASYHRTMYKSPAEAPIRVVPRQLHFLMKKYHDRGVDAPVAMVLGADPYFELAAAMTPPLGVFEASVAAAMSGYNKVVKTPLYKIPVPANASVVVEGVLSRELAEEGPFTDILMLLDGKRLQPVFKPAGFYVNKHQTPLFHAIIPGLWEHQFLMGFPREPLIYEEVRKVAPGVVKVRLTEGGGGWLHVAISLKQNSPGEAKLAGLAAISAHPSVKHVFIVDEDIDVDNPLEVEWALATRLKGSEDIIILKDIKGSTLEPRSREGIGDKVIFLAVKPFNEPWDKYRRVVVE</sequence>
<comment type="similarity">
    <text evidence="2">Belongs to the UbiD family.</text>
</comment>
<name>A0A7M1UTR6_9CREN</name>
<dbReference type="Gene3D" id="3.40.1670.10">
    <property type="entry name" value="UbiD C-terminal domain-like"/>
    <property type="match status" value="1"/>
</dbReference>
<dbReference type="Proteomes" id="UP000593766">
    <property type="component" value="Chromosome"/>
</dbReference>